<dbReference type="EMBL" id="BLLB01000002">
    <property type="protein sequence ID" value="GFH00836.1"/>
    <property type="molecule type" value="Genomic_DNA"/>
</dbReference>
<dbReference type="SUPFAM" id="SSF51905">
    <property type="entry name" value="FAD/NAD(P)-binding domain"/>
    <property type="match status" value="2"/>
</dbReference>
<feature type="domain" description="FAD/NAD(P)-binding" evidence="7">
    <location>
        <begin position="30"/>
        <end position="300"/>
    </location>
</feature>
<gene>
    <name evidence="8" type="ORF">MHIP_13190</name>
</gene>
<dbReference type="GO" id="GO:0003955">
    <property type="term" value="F:NAD(P)H dehydrogenase (quinone) activity"/>
    <property type="evidence" value="ECO:0007669"/>
    <property type="project" value="TreeGrafter"/>
</dbReference>
<dbReference type="PRINTS" id="PR00368">
    <property type="entry name" value="FADPNR"/>
</dbReference>
<evidence type="ECO:0000313" key="8">
    <source>
        <dbReference type="EMBL" id="GFH00836.1"/>
    </source>
</evidence>
<keyword evidence="5" id="KW-0560">Oxidoreductase</keyword>
<name>A0A7I9ZJ12_9MYCO</name>
<evidence type="ECO:0000256" key="2">
    <source>
        <dbReference type="ARBA" id="ARBA00005272"/>
    </source>
</evidence>
<dbReference type="InterPro" id="IPR023753">
    <property type="entry name" value="FAD/NAD-binding_dom"/>
</dbReference>
<dbReference type="Proteomes" id="UP000465304">
    <property type="component" value="Unassembled WGS sequence"/>
</dbReference>
<organism evidence="8 9">
    <name type="scientific">Mycolicibacterium hippocampi</name>
    <dbReference type="NCBI Taxonomy" id="659824"/>
    <lineage>
        <taxon>Bacteria</taxon>
        <taxon>Bacillati</taxon>
        <taxon>Actinomycetota</taxon>
        <taxon>Actinomycetes</taxon>
        <taxon>Mycobacteriales</taxon>
        <taxon>Mycobacteriaceae</taxon>
        <taxon>Mycolicibacterium</taxon>
    </lineage>
</organism>
<evidence type="ECO:0000256" key="1">
    <source>
        <dbReference type="ARBA" id="ARBA00001974"/>
    </source>
</evidence>
<evidence type="ECO:0000256" key="4">
    <source>
        <dbReference type="ARBA" id="ARBA00022827"/>
    </source>
</evidence>
<comment type="cofactor">
    <cofactor evidence="1">
        <name>FAD</name>
        <dbReference type="ChEBI" id="CHEBI:57692"/>
    </cofactor>
</comment>
<feature type="compositionally biased region" description="Pro residues" evidence="6">
    <location>
        <begin position="405"/>
        <end position="414"/>
    </location>
</feature>
<evidence type="ECO:0000313" key="9">
    <source>
        <dbReference type="Proteomes" id="UP000465304"/>
    </source>
</evidence>
<dbReference type="PANTHER" id="PTHR42913:SF3">
    <property type="entry name" value="64 KDA MITOCHONDRIAL NADH DEHYDROGENASE (EUROFUNG)"/>
    <property type="match status" value="1"/>
</dbReference>
<dbReference type="GO" id="GO:0019646">
    <property type="term" value="P:aerobic electron transport chain"/>
    <property type="evidence" value="ECO:0007669"/>
    <property type="project" value="TreeGrafter"/>
</dbReference>
<evidence type="ECO:0000256" key="6">
    <source>
        <dbReference type="SAM" id="MobiDB-lite"/>
    </source>
</evidence>
<dbReference type="InterPro" id="IPR051169">
    <property type="entry name" value="NADH-Q_oxidoreductase"/>
</dbReference>
<comment type="similarity">
    <text evidence="2">Belongs to the NADH dehydrogenase family.</text>
</comment>
<comment type="caution">
    <text evidence="8">The sequence shown here is derived from an EMBL/GenBank/DDBJ whole genome shotgun (WGS) entry which is preliminary data.</text>
</comment>
<dbReference type="PANTHER" id="PTHR42913">
    <property type="entry name" value="APOPTOSIS-INDUCING FACTOR 1"/>
    <property type="match status" value="1"/>
</dbReference>
<evidence type="ECO:0000256" key="5">
    <source>
        <dbReference type="ARBA" id="ARBA00023002"/>
    </source>
</evidence>
<evidence type="ECO:0000256" key="3">
    <source>
        <dbReference type="ARBA" id="ARBA00022630"/>
    </source>
</evidence>
<sequence length="414" mass="44053">MICVTITAVLSHRRRRRDLKGMTEHKQTNRVVVIGGGYAGTLAANRLQQNTGIDITLVNPRPQFVQRLRLHQLVAGTGDATADYRTLLGRGVRLVVDTATRIDTVGRKVLLGSGEDLDYDYVIYTVGSTAAVPKQLPGAVEFAYPMAELESAQVLRSALDAAEPDDPVTVVGAGLTGIEMAAELVERGRTVTLVSGGRLAPSFGEPARRSIARWLGRNGVVVRESDSVAEVRRDAVVFADGAVRPSAITIWAGGFGVPDLAARSGLTTDALGRLITDETLTSVDDDRVMAGGDAVAPSGQALRMACYTAGPTAGTAADTVLSRIAGELPEQLQLAYSGSCLGLGRRAAVMQFTRQDDTPVDFHLRGRFPGAFKEMVTRGTLWGLRREARKPGSAVWRKGGERPSQPAPVPGVVM</sequence>
<reference evidence="8 9" key="1">
    <citation type="journal article" date="2019" name="Emerg. Microbes Infect.">
        <title>Comprehensive subspecies identification of 175 nontuberculous mycobacteria species based on 7547 genomic profiles.</title>
        <authorList>
            <person name="Matsumoto Y."/>
            <person name="Kinjo T."/>
            <person name="Motooka D."/>
            <person name="Nabeya D."/>
            <person name="Jung N."/>
            <person name="Uechi K."/>
            <person name="Horii T."/>
            <person name="Iida T."/>
            <person name="Fujita J."/>
            <person name="Nakamura S."/>
        </authorList>
    </citation>
    <scope>NUCLEOTIDE SEQUENCE [LARGE SCALE GENOMIC DNA]</scope>
    <source>
        <strain evidence="8 9">JCM 30996</strain>
    </source>
</reference>
<keyword evidence="4" id="KW-0274">FAD</keyword>
<dbReference type="Gene3D" id="3.50.50.100">
    <property type="match status" value="1"/>
</dbReference>
<accession>A0A7I9ZJ12</accession>
<keyword evidence="9" id="KW-1185">Reference proteome</keyword>
<proteinExistence type="inferred from homology"/>
<keyword evidence="3" id="KW-0285">Flavoprotein</keyword>
<dbReference type="AlphaFoldDB" id="A0A7I9ZJ12"/>
<dbReference type="Pfam" id="PF07992">
    <property type="entry name" value="Pyr_redox_2"/>
    <property type="match status" value="1"/>
</dbReference>
<feature type="region of interest" description="Disordered" evidence="6">
    <location>
        <begin position="393"/>
        <end position="414"/>
    </location>
</feature>
<evidence type="ECO:0000259" key="7">
    <source>
        <dbReference type="Pfam" id="PF07992"/>
    </source>
</evidence>
<dbReference type="InterPro" id="IPR036188">
    <property type="entry name" value="FAD/NAD-bd_sf"/>
</dbReference>
<protein>
    <submittedName>
        <fullName evidence="8">Dehydrogenase</fullName>
    </submittedName>
</protein>